<sequence length="409" mass="46097">MAATKMFLIKWYSSSTNLKVFQIWKTSGTTYLLVVWKSSGSRLDFLEEVVWTSRKSSGLHGSLLTKSPFHNRSERFGFSDLEDFWDDLPVSLLEVVWTSWKSSDKVVWTSWKSSGLPVKSSGLPVKSSGSRLNFLKLSGLVYSSGIQACLCRGVIYNCFTTYNSVVHETTEIRLKCKSSGKVKLLKLSSQIRLNFQSSQVTDFKVNCKNNLCVDQTTSSSLAYIRLLQAHRITNESNRPRIVSFYDSMNHKKFRIKILGFFSSLWRGKSILGALRASNWLFMVVVILMTMAILSCFNGTSMRWYELSHHPTRSNPRSSPSSEFSTVATPTSAGIQVANIHDVNDSLPSQENHRSYKQVIEASRSFHGFDLDPAITNSEWSKPELDGPQISQAAADAFVRYKIGVKQGVR</sequence>
<dbReference type="Proteomes" id="UP000823674">
    <property type="component" value="Chromosome A06"/>
</dbReference>
<protein>
    <submittedName>
        <fullName evidence="2">Uncharacterized protein</fullName>
    </submittedName>
</protein>
<feature type="transmembrane region" description="Helical" evidence="1">
    <location>
        <begin position="279"/>
        <end position="299"/>
    </location>
</feature>
<keyword evidence="1" id="KW-1133">Transmembrane helix</keyword>
<comment type="caution">
    <text evidence="2">The sequence shown here is derived from an EMBL/GenBank/DDBJ whole genome shotgun (WGS) entry which is preliminary data.</text>
</comment>
<dbReference type="EMBL" id="JADBGQ010000006">
    <property type="protein sequence ID" value="KAG5393033.1"/>
    <property type="molecule type" value="Genomic_DNA"/>
</dbReference>
<keyword evidence="1" id="KW-0472">Membrane</keyword>
<keyword evidence="3" id="KW-1185">Reference proteome</keyword>
<evidence type="ECO:0000313" key="2">
    <source>
        <dbReference type="EMBL" id="KAG5393033.1"/>
    </source>
</evidence>
<reference evidence="2 3" key="1">
    <citation type="submission" date="2021-03" db="EMBL/GenBank/DDBJ databases">
        <authorList>
            <person name="King G.J."/>
            <person name="Bancroft I."/>
            <person name="Baten A."/>
            <person name="Bloomfield J."/>
            <person name="Borpatragohain P."/>
            <person name="He Z."/>
            <person name="Irish N."/>
            <person name="Irwin J."/>
            <person name="Liu K."/>
            <person name="Mauleon R.P."/>
            <person name="Moore J."/>
            <person name="Morris R."/>
            <person name="Ostergaard L."/>
            <person name="Wang B."/>
            <person name="Wells R."/>
        </authorList>
    </citation>
    <scope>NUCLEOTIDE SEQUENCE [LARGE SCALE GENOMIC DNA]</scope>
    <source>
        <strain evidence="2">R-o-18</strain>
        <tissue evidence="2">Leaf</tissue>
    </source>
</reference>
<name>A0ABQ7M2I8_BRACM</name>
<keyword evidence="1" id="KW-0812">Transmembrane</keyword>
<proteinExistence type="predicted"/>
<evidence type="ECO:0000256" key="1">
    <source>
        <dbReference type="SAM" id="Phobius"/>
    </source>
</evidence>
<organism evidence="2 3">
    <name type="scientific">Brassica rapa subsp. trilocularis</name>
    <dbReference type="NCBI Taxonomy" id="1813537"/>
    <lineage>
        <taxon>Eukaryota</taxon>
        <taxon>Viridiplantae</taxon>
        <taxon>Streptophyta</taxon>
        <taxon>Embryophyta</taxon>
        <taxon>Tracheophyta</taxon>
        <taxon>Spermatophyta</taxon>
        <taxon>Magnoliopsida</taxon>
        <taxon>eudicotyledons</taxon>
        <taxon>Gunneridae</taxon>
        <taxon>Pentapetalae</taxon>
        <taxon>rosids</taxon>
        <taxon>malvids</taxon>
        <taxon>Brassicales</taxon>
        <taxon>Brassicaceae</taxon>
        <taxon>Brassiceae</taxon>
        <taxon>Brassica</taxon>
    </lineage>
</organism>
<accession>A0ABQ7M2I8</accession>
<evidence type="ECO:0000313" key="3">
    <source>
        <dbReference type="Proteomes" id="UP000823674"/>
    </source>
</evidence>
<gene>
    <name evidence="2" type="primary">A06p021480.1_BraROA</name>
    <name evidence="2" type="ORF">IGI04_022996</name>
</gene>